<feature type="domain" description="Rhamnogalacturonase A/B/Epimerase-like pectate lyase" evidence="1">
    <location>
        <begin position="176"/>
        <end position="408"/>
    </location>
</feature>
<accession>A0A7C3PFP8</accession>
<dbReference type="SUPFAM" id="SSF51126">
    <property type="entry name" value="Pectin lyase-like"/>
    <property type="match status" value="2"/>
</dbReference>
<dbReference type="Pfam" id="PF12708">
    <property type="entry name" value="Pect-lyase_RHGA_epim"/>
    <property type="match status" value="2"/>
</dbReference>
<evidence type="ECO:0000259" key="1">
    <source>
        <dbReference type="Pfam" id="PF12708"/>
    </source>
</evidence>
<dbReference type="Gene3D" id="2.160.20.10">
    <property type="entry name" value="Single-stranded right-handed beta-helix, Pectin lyase-like"/>
    <property type="match status" value="2"/>
</dbReference>
<sequence length="761" mass="80427">MEYYENGGGAVSRLLWSGPGITKQVIPQSQLFSLLAPDVTVPAATTRLANVITEGGTAYDFTVTYTDNVAVNAATLDNADIRVTGPNNFSQLATLIGVDATGNGTPRIATYRIAAPGGVWDLGDNGTYTVALQDNQVSDTSNNFAAASSLGTFLTAITPGTATDENIVFPADAGVLNVKDFGAKGDGITDDTAAIQAALNAYPNGKRIIYLPNGTYLVSNTLTWPAGTPGTGNEYKNTILQGQSERGAVIKLKDAATGFTNVATPKSVIFTGPAPAQRFGNSIRNLTVDTGTGNLGAIGVQFNASNQGSMRQVTIRSGDGKGVNGLDMNFTDEIGPLLVKDVTVDGFQYGIRTGFTVNSQTLEDITLKNQSVYGLYNTGQIINIRGLTSNNAVTAIYNAGGRVTVLDSTLNGLGQASTQPAIRSDFPLDLVVRNIATSGYGSAIQNAGTTLAGPTISEFVSGGVKSLFQSPQQTLNLPIKETPDVPWDDPITNPWANVVSYGAIPNDGLDDTAAIQAAIDSGKTTIYLPVGNYNLQNTVFVRNNARRIIGTEAYIEIANTVNPGFKLVDGINPVVVIERIQAGFNSTPTFENASSRTLVVRDSTNVSGNMTGPGDVFLENVVSNPLQNWTFNKQNVWARQFNVENQGTHIINNGGNLWIFGLKTERGGTLIDTRGGGKTELLGGLAYTTTSAPNGTQNNPMFINNESSISITLGEVSFLDDDLEYTTYVRETRGGITRNLSAGSLTYYVGGGKHIPLYVGY</sequence>
<dbReference type="AlphaFoldDB" id="A0A7C3PFP8"/>
<comment type="caution">
    <text evidence="2">The sequence shown here is derived from an EMBL/GenBank/DDBJ whole genome shotgun (WGS) entry which is preliminary data.</text>
</comment>
<reference evidence="2" key="1">
    <citation type="journal article" date="2020" name="mSystems">
        <title>Genome- and Community-Level Interaction Insights into Carbon Utilization and Element Cycling Functions of Hydrothermarchaeota in Hydrothermal Sediment.</title>
        <authorList>
            <person name="Zhou Z."/>
            <person name="Liu Y."/>
            <person name="Xu W."/>
            <person name="Pan J."/>
            <person name="Luo Z.H."/>
            <person name="Li M."/>
        </authorList>
    </citation>
    <scope>NUCLEOTIDE SEQUENCE [LARGE SCALE GENOMIC DNA]</scope>
    <source>
        <strain evidence="2">SpSt-418</strain>
    </source>
</reference>
<organism evidence="2">
    <name type="scientific">Oscillatoriales cyanobacterium SpSt-418</name>
    <dbReference type="NCBI Taxonomy" id="2282169"/>
    <lineage>
        <taxon>Bacteria</taxon>
        <taxon>Bacillati</taxon>
        <taxon>Cyanobacteriota</taxon>
        <taxon>Cyanophyceae</taxon>
        <taxon>Oscillatoriophycideae</taxon>
        <taxon>Oscillatoriales</taxon>
    </lineage>
</organism>
<proteinExistence type="predicted"/>
<dbReference type="EMBL" id="DSRU01000194">
    <property type="protein sequence ID" value="HFM98695.1"/>
    <property type="molecule type" value="Genomic_DNA"/>
</dbReference>
<evidence type="ECO:0000313" key="2">
    <source>
        <dbReference type="EMBL" id="HFM98695.1"/>
    </source>
</evidence>
<dbReference type="SUPFAM" id="SSF56988">
    <property type="entry name" value="Anthrax protective antigen"/>
    <property type="match status" value="1"/>
</dbReference>
<protein>
    <submittedName>
        <fullName evidence="2">Endopolygalacturonase</fullName>
    </submittedName>
</protein>
<dbReference type="InterPro" id="IPR012334">
    <property type="entry name" value="Pectin_lyas_fold"/>
</dbReference>
<name>A0A7C3PFP8_9CYAN</name>
<gene>
    <name evidence="2" type="ORF">ENR64_13255</name>
</gene>
<dbReference type="InterPro" id="IPR024535">
    <property type="entry name" value="RHGA/B-epi-like_pectate_lyase"/>
</dbReference>
<feature type="domain" description="Rhamnogalacturonase A/B/Epimerase-like pectate lyase" evidence="1">
    <location>
        <begin position="495"/>
        <end position="661"/>
    </location>
</feature>
<dbReference type="InterPro" id="IPR011050">
    <property type="entry name" value="Pectin_lyase_fold/virulence"/>
</dbReference>